<keyword evidence="1" id="KW-0175">Coiled coil</keyword>
<protein>
    <submittedName>
        <fullName evidence="3">Uncharacterized protein</fullName>
    </submittedName>
</protein>
<dbReference type="EMBL" id="OIVN01000276">
    <property type="protein sequence ID" value="SPC77507.1"/>
    <property type="molecule type" value="Genomic_DNA"/>
</dbReference>
<evidence type="ECO:0000256" key="1">
    <source>
        <dbReference type="SAM" id="Coils"/>
    </source>
</evidence>
<gene>
    <name evidence="3" type="ORF">FSB_LOCUS5389</name>
</gene>
<accession>A0A2N9EEW5</accession>
<proteinExistence type="predicted"/>
<feature type="region of interest" description="Disordered" evidence="2">
    <location>
        <begin position="393"/>
        <end position="435"/>
    </location>
</feature>
<evidence type="ECO:0000256" key="2">
    <source>
        <dbReference type="SAM" id="MobiDB-lite"/>
    </source>
</evidence>
<feature type="compositionally biased region" description="Basic and acidic residues" evidence="2">
    <location>
        <begin position="425"/>
        <end position="435"/>
    </location>
</feature>
<feature type="region of interest" description="Disordered" evidence="2">
    <location>
        <begin position="120"/>
        <end position="188"/>
    </location>
</feature>
<evidence type="ECO:0000313" key="3">
    <source>
        <dbReference type="EMBL" id="SPC77507.1"/>
    </source>
</evidence>
<name>A0A2N9EEW5_FAGSY</name>
<organism evidence="3">
    <name type="scientific">Fagus sylvatica</name>
    <name type="common">Beechnut</name>
    <dbReference type="NCBI Taxonomy" id="28930"/>
    <lineage>
        <taxon>Eukaryota</taxon>
        <taxon>Viridiplantae</taxon>
        <taxon>Streptophyta</taxon>
        <taxon>Embryophyta</taxon>
        <taxon>Tracheophyta</taxon>
        <taxon>Spermatophyta</taxon>
        <taxon>Magnoliopsida</taxon>
        <taxon>eudicotyledons</taxon>
        <taxon>Gunneridae</taxon>
        <taxon>Pentapetalae</taxon>
        <taxon>rosids</taxon>
        <taxon>fabids</taxon>
        <taxon>Fagales</taxon>
        <taxon>Fagaceae</taxon>
        <taxon>Fagus</taxon>
    </lineage>
</organism>
<reference evidence="3" key="1">
    <citation type="submission" date="2018-02" db="EMBL/GenBank/DDBJ databases">
        <authorList>
            <person name="Cohen D.B."/>
            <person name="Kent A.D."/>
        </authorList>
    </citation>
    <scope>NUCLEOTIDE SEQUENCE</scope>
</reference>
<sequence>MEHLLRKLCFVDNKGRPRSAPVLLEYTPSYNSFQNGPTVKDLTQVEVTVSRSGKDLEKIIQAILLTRKNKIQIPHLVTSLTNPNFVPAIQSSEVGLPIIRFPSLFDPTPKMTEEMPIQKRSINLGETVMKKRDEEEGDEVGEQQALPLTEPSKAKTPQTKGKSKNGRALQKATGHISHKHKHRSGSKEPWGCEFLVEDRPVDEEDSVMKNKKGRGGLVADAAIQGIFEADSQLLETKRLLHESLIKNGWLLELKKMALTRIQAAESNHKSAEARLMIAERQVRELTAKFDLKFGCVYELRVANEKLQTELNEARAKVKKAEDEAQSYYDQGFEEAAESLKSQLAQECNKSLKSQLAQECNKCFLRGWNSTLDQVGVNNTSELYNLGRKHLPYKVGSSKEHEEEAAEGSSDPEPLNIEDVQEGGDGAEKDNSVEIV</sequence>
<dbReference type="AlphaFoldDB" id="A0A2N9EEW5"/>
<feature type="coiled-coil region" evidence="1">
    <location>
        <begin position="254"/>
        <end position="330"/>
    </location>
</feature>